<reference evidence="1 2" key="1">
    <citation type="submission" date="2019-09" db="EMBL/GenBank/DDBJ databases">
        <title>Distinct polysaccharide growth profiles of human intestinal Prevotella copri isolates.</title>
        <authorList>
            <person name="Fehlner-Peach H."/>
            <person name="Magnabosco C."/>
            <person name="Raghavan V."/>
            <person name="Scher J.U."/>
            <person name="Tett A."/>
            <person name="Cox L.M."/>
            <person name="Gottsegen C."/>
            <person name="Watters A."/>
            <person name="Wiltshire- Gordon J.D."/>
            <person name="Segata N."/>
            <person name="Bonneau R."/>
            <person name="Littman D.R."/>
        </authorList>
    </citation>
    <scope>NUCLEOTIDE SEQUENCE [LARGE SCALE GENOMIC DNA]</scope>
    <source>
        <strain evidence="2">iA622</strain>
    </source>
</reference>
<organism evidence="1 2">
    <name type="scientific">Segatella copri</name>
    <dbReference type="NCBI Taxonomy" id="165179"/>
    <lineage>
        <taxon>Bacteria</taxon>
        <taxon>Pseudomonadati</taxon>
        <taxon>Bacteroidota</taxon>
        <taxon>Bacteroidia</taxon>
        <taxon>Bacteroidales</taxon>
        <taxon>Prevotellaceae</taxon>
        <taxon>Segatella</taxon>
    </lineage>
</organism>
<dbReference type="Proteomes" id="UP000480425">
    <property type="component" value="Unassembled WGS sequence"/>
</dbReference>
<gene>
    <name evidence="1" type="ORF">F7D73_10890</name>
</gene>
<comment type="caution">
    <text evidence="1">The sequence shown here is derived from an EMBL/GenBank/DDBJ whole genome shotgun (WGS) entry which is preliminary data.</text>
</comment>
<evidence type="ECO:0000313" key="1">
    <source>
        <dbReference type="EMBL" id="MQN81444.1"/>
    </source>
</evidence>
<evidence type="ECO:0000313" key="2">
    <source>
        <dbReference type="Proteomes" id="UP000480425"/>
    </source>
</evidence>
<dbReference type="RefSeq" id="WP_153124630.1">
    <property type="nucleotide sequence ID" value="NZ_CP152352.1"/>
</dbReference>
<dbReference type="AlphaFoldDB" id="A0A6G1U1J6"/>
<dbReference type="EMBL" id="VZCB01000079">
    <property type="protein sequence ID" value="MQN81444.1"/>
    <property type="molecule type" value="Genomic_DNA"/>
</dbReference>
<name>A0A6G1U1J6_9BACT</name>
<accession>A0A6G1U1J6</accession>
<proteinExistence type="predicted"/>
<sequence length="183" mass="21808">MKRILALFVLFGYFLLTYSLEYHEQVYYVAHGTLDRDTIRCVSFDVVNSNMEPIVILFTEDDLEKMNFEEVLYRKCYRRYGDFSLSCWAYDNVINCGEPYSFVFPQTFIKIVYPMKRFKFTIISSNIPFEKIKSCVSRHMIVCKESDINKYISSFITSVEENKVTCMYDSLVVEWECMRVLEE</sequence>
<protein>
    <submittedName>
        <fullName evidence="1">Uncharacterized protein</fullName>
    </submittedName>
</protein>